<protein>
    <recommendedName>
        <fullName evidence="5">Probable membrane transporter protein</fullName>
    </recommendedName>
</protein>
<sequence>MQYIIILIITGLLAGGMSGFLGIGGGIIVIPALVYLLDFSQKQAQGTSLAMLLPPIGLLAAYNYYKAGLVDVKAAIILIIAFIIGSYFSSMIAVNLPENIIKKVFGVFLLFYAFKLFFEK</sequence>
<name>A0A832G674_9BACT</name>
<evidence type="ECO:0000256" key="3">
    <source>
        <dbReference type="ARBA" id="ARBA00022989"/>
    </source>
</evidence>
<keyword evidence="5" id="KW-1003">Cell membrane</keyword>
<evidence type="ECO:0000256" key="2">
    <source>
        <dbReference type="ARBA" id="ARBA00022692"/>
    </source>
</evidence>
<dbReference type="InterPro" id="IPR051598">
    <property type="entry name" value="TSUP/Inactive_protease-like"/>
</dbReference>
<keyword evidence="2 5" id="KW-0812">Transmembrane</keyword>
<feature type="transmembrane region" description="Helical" evidence="5">
    <location>
        <begin position="12"/>
        <end position="37"/>
    </location>
</feature>
<accession>A0A832G674</accession>
<proteinExistence type="inferred from homology"/>
<gene>
    <name evidence="6" type="ORF">ENS56_00950</name>
</gene>
<dbReference type="PANTHER" id="PTHR43701">
    <property type="entry name" value="MEMBRANE TRANSPORTER PROTEIN MJ0441-RELATED"/>
    <property type="match status" value="1"/>
</dbReference>
<feature type="transmembrane region" description="Helical" evidence="5">
    <location>
        <begin position="74"/>
        <end position="94"/>
    </location>
</feature>
<dbReference type="Pfam" id="PF01925">
    <property type="entry name" value="TauE"/>
    <property type="match status" value="1"/>
</dbReference>
<feature type="transmembrane region" description="Helical" evidence="5">
    <location>
        <begin position="43"/>
        <end position="62"/>
    </location>
</feature>
<dbReference type="EMBL" id="DSVI01000004">
    <property type="protein sequence ID" value="HGT46585.1"/>
    <property type="molecule type" value="Genomic_DNA"/>
</dbReference>
<organism evidence="6">
    <name type="scientific">Ignavibacterium album</name>
    <dbReference type="NCBI Taxonomy" id="591197"/>
    <lineage>
        <taxon>Bacteria</taxon>
        <taxon>Pseudomonadati</taxon>
        <taxon>Ignavibacteriota</taxon>
        <taxon>Ignavibacteria</taxon>
        <taxon>Ignavibacteriales</taxon>
        <taxon>Ignavibacteriaceae</taxon>
        <taxon>Ignavibacterium</taxon>
    </lineage>
</organism>
<feature type="transmembrane region" description="Helical" evidence="5">
    <location>
        <begin position="100"/>
        <end position="118"/>
    </location>
</feature>
<dbReference type="InterPro" id="IPR002781">
    <property type="entry name" value="TM_pro_TauE-like"/>
</dbReference>
<evidence type="ECO:0000256" key="5">
    <source>
        <dbReference type="RuleBase" id="RU363041"/>
    </source>
</evidence>
<comment type="similarity">
    <text evidence="5">Belongs to the 4-toluene sulfonate uptake permease (TSUP) (TC 2.A.102) family.</text>
</comment>
<evidence type="ECO:0000256" key="4">
    <source>
        <dbReference type="ARBA" id="ARBA00023136"/>
    </source>
</evidence>
<dbReference type="AlphaFoldDB" id="A0A832G674"/>
<keyword evidence="3 5" id="KW-1133">Transmembrane helix</keyword>
<comment type="subcellular location">
    <subcellularLocation>
        <location evidence="5">Cell membrane</location>
        <topology evidence="5">Multi-pass membrane protein</topology>
    </subcellularLocation>
    <subcellularLocation>
        <location evidence="1">Membrane</location>
        <topology evidence="1">Multi-pass membrane protein</topology>
    </subcellularLocation>
</comment>
<comment type="caution">
    <text evidence="6">The sequence shown here is derived from an EMBL/GenBank/DDBJ whole genome shotgun (WGS) entry which is preliminary data.</text>
</comment>
<evidence type="ECO:0000256" key="1">
    <source>
        <dbReference type="ARBA" id="ARBA00004141"/>
    </source>
</evidence>
<dbReference type="PANTHER" id="PTHR43701:SF2">
    <property type="entry name" value="MEMBRANE TRANSPORTER PROTEIN YJNA-RELATED"/>
    <property type="match status" value="1"/>
</dbReference>
<reference evidence="6" key="1">
    <citation type="journal article" date="2020" name="mSystems">
        <title>Genome- and Community-Level Interaction Insights into Carbon Utilization and Element Cycling Functions of Hydrothermarchaeota in Hydrothermal Sediment.</title>
        <authorList>
            <person name="Zhou Z."/>
            <person name="Liu Y."/>
            <person name="Xu W."/>
            <person name="Pan J."/>
            <person name="Luo Z.H."/>
            <person name="Li M."/>
        </authorList>
    </citation>
    <scope>NUCLEOTIDE SEQUENCE [LARGE SCALE GENOMIC DNA]</scope>
    <source>
        <strain evidence="6">SpSt-500</strain>
    </source>
</reference>
<evidence type="ECO:0000313" key="6">
    <source>
        <dbReference type="EMBL" id="HGT46585.1"/>
    </source>
</evidence>
<keyword evidence="4 5" id="KW-0472">Membrane</keyword>
<dbReference type="GO" id="GO:0005886">
    <property type="term" value="C:plasma membrane"/>
    <property type="evidence" value="ECO:0007669"/>
    <property type="project" value="UniProtKB-SubCell"/>
</dbReference>